<protein>
    <submittedName>
        <fullName evidence="2">Uncharacterized protein</fullName>
    </submittedName>
</protein>
<dbReference type="OrthoDB" id="2536440at2759"/>
<dbReference type="PANTHER" id="PTHR42115:SF1">
    <property type="entry name" value="BETA-SYNTHASE (BETA-THIONASE), PUTATIVE (AFU_ORTHOLOGUE AFUA_3G08420)-RELATED"/>
    <property type="match status" value="1"/>
</dbReference>
<evidence type="ECO:0000256" key="1">
    <source>
        <dbReference type="SAM" id="MobiDB-lite"/>
    </source>
</evidence>
<dbReference type="AlphaFoldDB" id="A0A0J8RUK9"/>
<dbReference type="eggNOG" id="ENOG502S7T3">
    <property type="taxonomic scope" value="Eukaryota"/>
</dbReference>
<sequence length="122" mass="13736">MTSYISASEAYKRERSPTNWVPSSSASQPQSSWSDKYRGATVEDLDPPPALSTSPHDSISSALLAAYERDYTHLTFRVNKKRIRETYREDCSVYTCLPESPNPESRLSIEGATTFRMAFSSE</sequence>
<dbReference type="EMBL" id="DS017000">
    <property type="protein sequence ID" value="KMU87719.1"/>
    <property type="molecule type" value="Genomic_DNA"/>
</dbReference>
<accession>A0A0J8RUK9</accession>
<evidence type="ECO:0000313" key="3">
    <source>
        <dbReference type="Proteomes" id="UP000054563"/>
    </source>
</evidence>
<name>A0A0J8RUK9_COCIT</name>
<feature type="region of interest" description="Disordered" evidence="1">
    <location>
        <begin position="1"/>
        <end position="57"/>
    </location>
</feature>
<reference evidence="3" key="1">
    <citation type="journal article" date="2010" name="Genome Res.">
        <title>Population genomic sequencing of Coccidioides fungi reveals recent hybridization and transposon control.</title>
        <authorList>
            <person name="Neafsey D.E."/>
            <person name="Barker B.M."/>
            <person name="Sharpton T.J."/>
            <person name="Stajich J.E."/>
            <person name="Park D.J."/>
            <person name="Whiston E."/>
            <person name="Hung C.-Y."/>
            <person name="McMahan C."/>
            <person name="White J."/>
            <person name="Sykes S."/>
            <person name="Heiman D."/>
            <person name="Young S."/>
            <person name="Zeng Q."/>
            <person name="Abouelleil A."/>
            <person name="Aftuck L."/>
            <person name="Bessette D."/>
            <person name="Brown A."/>
            <person name="FitzGerald M."/>
            <person name="Lui A."/>
            <person name="Macdonald J.P."/>
            <person name="Priest M."/>
            <person name="Orbach M.J."/>
            <person name="Galgiani J.N."/>
            <person name="Kirkland T.N."/>
            <person name="Cole G.T."/>
            <person name="Birren B.W."/>
            <person name="Henn M.R."/>
            <person name="Taylor J.W."/>
            <person name="Rounsley S.D."/>
        </authorList>
    </citation>
    <scope>NUCLEOTIDE SEQUENCE [LARGE SCALE GENOMIC DNA]</scope>
    <source>
        <strain evidence="3">H538.4</strain>
    </source>
</reference>
<dbReference type="Proteomes" id="UP000054563">
    <property type="component" value="Unassembled WGS sequence"/>
</dbReference>
<gene>
    <name evidence="2" type="ORF">CIHG_05486</name>
</gene>
<feature type="compositionally biased region" description="Low complexity" evidence="1">
    <location>
        <begin position="22"/>
        <end position="34"/>
    </location>
</feature>
<organism evidence="2 3">
    <name type="scientific">Coccidioides immitis H538.4</name>
    <dbReference type="NCBI Taxonomy" id="396776"/>
    <lineage>
        <taxon>Eukaryota</taxon>
        <taxon>Fungi</taxon>
        <taxon>Dikarya</taxon>
        <taxon>Ascomycota</taxon>
        <taxon>Pezizomycotina</taxon>
        <taxon>Eurotiomycetes</taxon>
        <taxon>Eurotiomycetidae</taxon>
        <taxon>Onygenales</taxon>
        <taxon>Onygenaceae</taxon>
        <taxon>Coccidioides</taxon>
    </lineage>
</organism>
<dbReference type="PANTHER" id="PTHR42115">
    <property type="entry name" value="BETA-SYNTHASE (BETA-THIONASE), PUTATIVE (AFU_ORTHOLOGUE AFUA_3G08420)-RELATED"/>
    <property type="match status" value="1"/>
</dbReference>
<proteinExistence type="predicted"/>
<dbReference type="VEuPathDB" id="FungiDB:CIHG_05486"/>
<evidence type="ECO:0000313" key="2">
    <source>
        <dbReference type="EMBL" id="KMU87719.1"/>
    </source>
</evidence>